<dbReference type="GO" id="GO:0043190">
    <property type="term" value="C:ATP-binding cassette (ABC) transporter complex"/>
    <property type="evidence" value="ECO:0007669"/>
    <property type="project" value="InterPro"/>
</dbReference>
<dbReference type="STRING" id="1132855.GCA_000384255_00358"/>
<dbReference type="GO" id="GO:0015920">
    <property type="term" value="P:lipopolysaccharide transport"/>
    <property type="evidence" value="ECO:0007669"/>
    <property type="project" value="TreeGrafter"/>
</dbReference>
<dbReference type="Pfam" id="PF03739">
    <property type="entry name" value="LptF_LptG"/>
    <property type="match status" value="1"/>
</dbReference>
<dbReference type="Proteomes" id="UP000264313">
    <property type="component" value="Unassembled WGS sequence"/>
</dbReference>
<feature type="transmembrane region" description="Helical" evidence="9">
    <location>
        <begin position="298"/>
        <end position="320"/>
    </location>
</feature>
<evidence type="ECO:0000256" key="3">
    <source>
        <dbReference type="ARBA" id="ARBA00022448"/>
    </source>
</evidence>
<reference evidence="10 11" key="1">
    <citation type="journal article" date="2018" name="Nat. Biotechnol.">
        <title>A standardized bacterial taxonomy based on genome phylogeny substantially revises the tree of life.</title>
        <authorList>
            <person name="Parks D.H."/>
            <person name="Chuvochina M."/>
            <person name="Waite D.W."/>
            <person name="Rinke C."/>
            <person name="Skarshewski A."/>
            <person name="Chaumeil P.A."/>
            <person name="Hugenholtz P."/>
        </authorList>
    </citation>
    <scope>NUCLEOTIDE SEQUENCE [LARGE SCALE GENOMIC DNA]</scope>
    <source>
        <strain evidence="10">UBA9958</strain>
    </source>
</reference>
<feature type="transmembrane region" description="Helical" evidence="9">
    <location>
        <begin position="59"/>
        <end position="80"/>
    </location>
</feature>
<comment type="caution">
    <text evidence="10">The sequence shown here is derived from an EMBL/GenBank/DDBJ whole genome shotgun (WGS) entry which is preliminary data.</text>
</comment>
<evidence type="ECO:0000256" key="1">
    <source>
        <dbReference type="ARBA" id="ARBA00004429"/>
    </source>
</evidence>
<dbReference type="PANTHER" id="PTHR33529:SF7">
    <property type="entry name" value="LIPOPOLYSACCHARIDE EXPORT SYSTEM PERMEASE PROTEIN LPTF"/>
    <property type="match status" value="1"/>
</dbReference>
<organism evidence="10 11">
    <name type="scientific">Methylotenera mobilis</name>
    <dbReference type="NCBI Taxonomy" id="359408"/>
    <lineage>
        <taxon>Bacteria</taxon>
        <taxon>Pseudomonadati</taxon>
        <taxon>Pseudomonadota</taxon>
        <taxon>Betaproteobacteria</taxon>
        <taxon>Nitrosomonadales</taxon>
        <taxon>Methylophilaceae</taxon>
        <taxon>Methylotenera</taxon>
    </lineage>
</organism>
<evidence type="ECO:0000256" key="7">
    <source>
        <dbReference type="ARBA" id="ARBA00022989"/>
    </source>
</evidence>
<dbReference type="InterPro" id="IPR030922">
    <property type="entry name" value="LptF"/>
</dbReference>
<dbReference type="GO" id="GO:0055085">
    <property type="term" value="P:transmembrane transport"/>
    <property type="evidence" value="ECO:0007669"/>
    <property type="project" value="InterPro"/>
</dbReference>
<dbReference type="NCBIfam" id="TIGR04407">
    <property type="entry name" value="LptF_YjgP"/>
    <property type="match status" value="1"/>
</dbReference>
<feature type="transmembrane region" description="Helical" evidence="9">
    <location>
        <begin position="265"/>
        <end position="286"/>
    </location>
</feature>
<keyword evidence="8 9" id="KW-0472">Membrane</keyword>
<evidence type="ECO:0000256" key="2">
    <source>
        <dbReference type="ARBA" id="ARBA00014213"/>
    </source>
</evidence>
<comment type="subcellular location">
    <subcellularLocation>
        <location evidence="1">Cell inner membrane</location>
        <topology evidence="1">Multi-pass membrane protein</topology>
    </subcellularLocation>
</comment>
<evidence type="ECO:0000256" key="5">
    <source>
        <dbReference type="ARBA" id="ARBA00022519"/>
    </source>
</evidence>
<keyword evidence="6 9" id="KW-0812">Transmembrane</keyword>
<keyword evidence="5" id="KW-0997">Cell inner membrane</keyword>
<dbReference type="AlphaFoldDB" id="A0A351RBD9"/>
<feature type="transmembrane region" description="Helical" evidence="9">
    <location>
        <begin position="326"/>
        <end position="346"/>
    </location>
</feature>
<dbReference type="InterPro" id="IPR005495">
    <property type="entry name" value="LptG/LptF_permease"/>
</dbReference>
<sequence>MLFRHSLIKELISTAAGAFLILIGIVIAQRAGNLVRLAAKGILPNDAITTMLGFNMVKFLPMVLSLALFLAVLMTLSRWYRDSEMVIWFSGGLSLNHWVRPVLTFIFPVILFILILSLFVMPWATSKGELYRTQLESRDDLATISPGVFKESANGERVFFMESFDELGNVVKNIFVQTLQHQKLGVIVAAEGSRYTEKNGDNFVLMENGKRYEGSRGSAEFSTTAFEKYAIRIEANEAKERPPSTQSKPTSELVDSINSTNNAELQWRIAIPISALILCLLAIPLSALDPRAGRSANFVLALIIYIIYNNLLSIFQAWVAQGKLNTLVGLWPVHLFFLLLTIYMFYRRGRQLPILPSLFSMRWLKKRPSSALSS</sequence>
<dbReference type="EMBL" id="DNAA01000176">
    <property type="protein sequence ID" value="HBA09360.1"/>
    <property type="molecule type" value="Genomic_DNA"/>
</dbReference>
<dbReference type="PANTHER" id="PTHR33529">
    <property type="entry name" value="SLR0882 PROTEIN-RELATED"/>
    <property type="match status" value="1"/>
</dbReference>
<evidence type="ECO:0000256" key="6">
    <source>
        <dbReference type="ARBA" id="ARBA00022692"/>
    </source>
</evidence>
<accession>A0A351RBD9</accession>
<name>A0A351RBD9_9PROT</name>
<evidence type="ECO:0000256" key="9">
    <source>
        <dbReference type="SAM" id="Phobius"/>
    </source>
</evidence>
<keyword evidence="3" id="KW-0813">Transport</keyword>
<keyword evidence="4" id="KW-1003">Cell membrane</keyword>
<keyword evidence="7 9" id="KW-1133">Transmembrane helix</keyword>
<evidence type="ECO:0000256" key="4">
    <source>
        <dbReference type="ARBA" id="ARBA00022475"/>
    </source>
</evidence>
<gene>
    <name evidence="10" type="primary">lptF</name>
    <name evidence="10" type="ORF">DCW48_07230</name>
</gene>
<evidence type="ECO:0000256" key="8">
    <source>
        <dbReference type="ARBA" id="ARBA00023136"/>
    </source>
</evidence>
<proteinExistence type="predicted"/>
<evidence type="ECO:0000313" key="11">
    <source>
        <dbReference type="Proteomes" id="UP000264313"/>
    </source>
</evidence>
<evidence type="ECO:0000313" key="10">
    <source>
        <dbReference type="EMBL" id="HBA09360.1"/>
    </source>
</evidence>
<feature type="transmembrane region" description="Helical" evidence="9">
    <location>
        <begin position="101"/>
        <end position="124"/>
    </location>
</feature>
<protein>
    <recommendedName>
        <fullName evidence="2">Lipopolysaccharide export system permease protein LptF</fullName>
    </recommendedName>
</protein>